<evidence type="ECO:0000313" key="2">
    <source>
        <dbReference type="EMBL" id="KAB2928497.1"/>
    </source>
</evidence>
<reference evidence="2 3" key="1">
    <citation type="submission" date="2019-10" db="EMBL/GenBank/DDBJ databases">
        <title>Extracellular Electron Transfer in a Candidatus Methanoperedens spp. Enrichment Culture.</title>
        <authorList>
            <person name="Berger S."/>
            <person name="Rangel Shaw D."/>
            <person name="Berben T."/>
            <person name="In 'T Zandt M."/>
            <person name="Frank J."/>
            <person name="Reimann J."/>
            <person name="Jetten M.S.M."/>
            <person name="Welte C.U."/>
        </authorList>
    </citation>
    <scope>NUCLEOTIDE SEQUENCE [LARGE SCALE GENOMIC DNA]</scope>
    <source>
        <strain evidence="2">SB12</strain>
    </source>
</reference>
<comment type="caution">
    <text evidence="2">The sequence shown here is derived from an EMBL/GenBank/DDBJ whole genome shotgun (WGS) entry which is preliminary data.</text>
</comment>
<evidence type="ECO:0000313" key="3">
    <source>
        <dbReference type="Proteomes" id="UP000460298"/>
    </source>
</evidence>
<protein>
    <recommendedName>
        <fullName evidence="1">Immunity MXAN-0049 protein domain-containing protein</fullName>
    </recommendedName>
</protein>
<dbReference type="EMBL" id="WBUI01000049">
    <property type="protein sequence ID" value="KAB2928497.1"/>
    <property type="molecule type" value="Genomic_DNA"/>
</dbReference>
<dbReference type="InterPro" id="IPR012433">
    <property type="entry name" value="Imm11"/>
</dbReference>
<dbReference type="Proteomes" id="UP000460298">
    <property type="component" value="Unassembled WGS sequence"/>
</dbReference>
<organism evidence="2 3">
    <name type="scientific">Leptonema illini</name>
    <dbReference type="NCBI Taxonomy" id="183"/>
    <lineage>
        <taxon>Bacteria</taxon>
        <taxon>Pseudomonadati</taxon>
        <taxon>Spirochaetota</taxon>
        <taxon>Spirochaetia</taxon>
        <taxon>Leptospirales</taxon>
        <taxon>Leptospiraceae</taxon>
        <taxon>Leptonema</taxon>
    </lineage>
</organism>
<name>A0A833LWU9_9LEPT</name>
<gene>
    <name evidence="2" type="ORF">F9K24_21870</name>
</gene>
<proteinExistence type="predicted"/>
<dbReference type="AlphaFoldDB" id="A0A833LWU9"/>
<accession>A0A833LWU9</accession>
<dbReference type="Pfam" id="PF07791">
    <property type="entry name" value="Imm11"/>
    <property type="match status" value="1"/>
</dbReference>
<evidence type="ECO:0000259" key="1">
    <source>
        <dbReference type="Pfam" id="PF07791"/>
    </source>
</evidence>
<feature type="domain" description="Immunity MXAN-0049 protein" evidence="1">
    <location>
        <begin position="38"/>
        <end position="178"/>
    </location>
</feature>
<sequence length="181" mass="21346">MEMKYYDAYLARESGVHLDEDEIWLWGNFVFQSDIEVDRPVRFVLEKKSLTQDFVDVSSAFLVSNKLFEVLSKLTDNYKTYPTVIRKKDGTVIEDYRIFHIRDEIACFNWEKSSYVGKDEVTGTPDYRTIVLDRKVLAEHQDKNIFRMKEIKSAIIINDYAKKMLEKAKITGFIYEELAVE</sequence>